<dbReference type="SUPFAM" id="SSF53850">
    <property type="entry name" value="Periplasmic binding protein-like II"/>
    <property type="match status" value="1"/>
</dbReference>
<protein>
    <recommendedName>
        <fullName evidence="4">ABC transporter substrate-binding protein</fullName>
    </recommendedName>
</protein>
<dbReference type="RefSeq" id="WP_236334500.1">
    <property type="nucleotide sequence ID" value="NZ_CAKMMG010000003.1"/>
</dbReference>
<dbReference type="Pfam" id="PF01547">
    <property type="entry name" value="SBP_bac_1"/>
    <property type="match status" value="1"/>
</dbReference>
<reference evidence="2" key="1">
    <citation type="submission" date="2022-01" db="EMBL/GenBank/DDBJ databases">
        <authorList>
            <person name="Criscuolo A."/>
        </authorList>
    </citation>
    <scope>NUCLEOTIDE SEQUENCE</scope>
    <source>
        <strain evidence="2">CIP111892</strain>
    </source>
</reference>
<comment type="caution">
    <text evidence="2">The sequence shown here is derived from an EMBL/GenBank/DDBJ whole genome shotgun (WGS) entry which is preliminary data.</text>
</comment>
<dbReference type="Proteomes" id="UP000838324">
    <property type="component" value="Unassembled WGS sequence"/>
</dbReference>
<gene>
    <name evidence="2" type="ORF">PAECIP111892_03050</name>
</gene>
<dbReference type="EMBL" id="CAKMMG010000003">
    <property type="protein sequence ID" value="CAH1208106.1"/>
    <property type="molecule type" value="Genomic_DNA"/>
</dbReference>
<evidence type="ECO:0000313" key="2">
    <source>
        <dbReference type="EMBL" id="CAH1208106.1"/>
    </source>
</evidence>
<evidence type="ECO:0008006" key="4">
    <source>
        <dbReference type="Google" id="ProtNLM"/>
    </source>
</evidence>
<dbReference type="PROSITE" id="PS51257">
    <property type="entry name" value="PROKAR_LIPOPROTEIN"/>
    <property type="match status" value="1"/>
</dbReference>
<dbReference type="InterPro" id="IPR050490">
    <property type="entry name" value="Bact_solute-bd_prot1"/>
</dbReference>
<sequence length="548" mass="61783">MKRSGKWFNVLAVSSALILTVTACSGNNTKGTANVETTNSSAQEGRQAVVLGQSDFKYTFYGNYDWYTAPGEWGKDATSKWILDNKKVTMEVITSDGAAAQKLNTMIASDTLPDVIWTDKFGTDYERLRAAGQLVPLDDYLDKYPNLKRLVGESTLNMLRASDGKLYQIPNWYSNKPLGNAGWMINNKIYKALGSPKLETYDDLYSYLKLVKEKYPDVTPLDLNKGAEGNIFMYSGFAEGRLPTYVEQKAYIEGDTFKSIYKDPVYAETVKYINKLVQEKLISQDLLTQKEDQIKEKLNTGKIAVLVAYDVTEPSNTNELEWKKNDPEADYEVIWPVHKAGLDKNKIINNPYSTLGWNVSLITKSAKDPEAIFAFYDWMASEEGQNVLCFGPPGWLWDEVDAEGSPIANENWTTVSDDEKTAAKLFDWNYVGNSSFVDSSKGKIEMTLPEDKRNQTAVAQMNVTWKTTQDTTEFGGITPPSDSNEGLIAQRVNDIYTETFGKIMFAKSEAEIDKLIESGYEQSMKVGHQELMDYLQTKWKENKEKLGK</sequence>
<dbReference type="InterPro" id="IPR006059">
    <property type="entry name" value="SBP"/>
</dbReference>
<proteinExistence type="predicted"/>
<evidence type="ECO:0000313" key="3">
    <source>
        <dbReference type="Proteomes" id="UP000838324"/>
    </source>
</evidence>
<evidence type="ECO:0000256" key="1">
    <source>
        <dbReference type="SAM" id="SignalP"/>
    </source>
</evidence>
<accession>A0ABN8GG38</accession>
<feature type="signal peptide" evidence="1">
    <location>
        <begin position="1"/>
        <end position="23"/>
    </location>
</feature>
<feature type="chain" id="PRO_5046418274" description="ABC transporter substrate-binding protein" evidence="1">
    <location>
        <begin position="24"/>
        <end position="548"/>
    </location>
</feature>
<keyword evidence="1" id="KW-0732">Signal</keyword>
<dbReference type="PANTHER" id="PTHR43649:SF12">
    <property type="entry name" value="DIACETYLCHITOBIOSE BINDING PROTEIN DASA"/>
    <property type="match status" value="1"/>
</dbReference>
<keyword evidence="3" id="KW-1185">Reference proteome</keyword>
<organism evidence="2 3">
    <name type="scientific">Paenibacillus auburnensis</name>
    <dbReference type="NCBI Taxonomy" id="2905649"/>
    <lineage>
        <taxon>Bacteria</taxon>
        <taxon>Bacillati</taxon>
        <taxon>Bacillota</taxon>
        <taxon>Bacilli</taxon>
        <taxon>Bacillales</taxon>
        <taxon>Paenibacillaceae</taxon>
        <taxon>Paenibacillus</taxon>
    </lineage>
</organism>
<name>A0ABN8GG38_9BACL</name>
<dbReference type="Gene3D" id="3.40.190.10">
    <property type="entry name" value="Periplasmic binding protein-like II"/>
    <property type="match status" value="2"/>
</dbReference>
<dbReference type="PANTHER" id="PTHR43649">
    <property type="entry name" value="ARABINOSE-BINDING PROTEIN-RELATED"/>
    <property type="match status" value="1"/>
</dbReference>